<evidence type="ECO:0000313" key="1">
    <source>
        <dbReference type="EMBL" id="MBX49207.1"/>
    </source>
</evidence>
<proteinExistence type="predicted"/>
<name>A0A2P2P3A5_RHIMU</name>
<organism evidence="1">
    <name type="scientific">Rhizophora mucronata</name>
    <name type="common">Asiatic mangrove</name>
    <dbReference type="NCBI Taxonomy" id="61149"/>
    <lineage>
        <taxon>Eukaryota</taxon>
        <taxon>Viridiplantae</taxon>
        <taxon>Streptophyta</taxon>
        <taxon>Embryophyta</taxon>
        <taxon>Tracheophyta</taxon>
        <taxon>Spermatophyta</taxon>
        <taxon>Magnoliopsida</taxon>
        <taxon>eudicotyledons</taxon>
        <taxon>Gunneridae</taxon>
        <taxon>Pentapetalae</taxon>
        <taxon>rosids</taxon>
        <taxon>fabids</taxon>
        <taxon>Malpighiales</taxon>
        <taxon>Rhizophoraceae</taxon>
        <taxon>Rhizophora</taxon>
    </lineage>
</organism>
<protein>
    <submittedName>
        <fullName evidence="1">Uncharacterized protein</fullName>
    </submittedName>
</protein>
<dbReference type="AlphaFoldDB" id="A0A2P2P3A5"/>
<dbReference type="EMBL" id="GGEC01068723">
    <property type="protein sequence ID" value="MBX49207.1"/>
    <property type="molecule type" value="Transcribed_RNA"/>
</dbReference>
<reference evidence="1" key="1">
    <citation type="submission" date="2018-02" db="EMBL/GenBank/DDBJ databases">
        <title>Rhizophora mucronata_Transcriptome.</title>
        <authorList>
            <person name="Meera S.P."/>
            <person name="Sreeshan A."/>
            <person name="Augustine A."/>
        </authorList>
    </citation>
    <scope>NUCLEOTIDE SEQUENCE</scope>
    <source>
        <tissue evidence="1">Leaf</tissue>
    </source>
</reference>
<accession>A0A2P2P3A5</accession>
<sequence length="40" mass="4610">MINHHKGTDVFTLAWSMSGHTKNKIKMSKSLFYIDIVQDS</sequence>